<accession>A0A150HBM0</accession>
<sequence>MFTRLSSWVFDPLMFTIGFSSGSRHGPRMRKSIPRLFAVRIMSPTRMSSQITTGSPSYPSQETFSPPTLKYGLSASGARARASAFASRSLPVPPSPNT</sequence>
<evidence type="ECO:0000313" key="2">
    <source>
        <dbReference type="Proteomes" id="UP000243589"/>
    </source>
</evidence>
<name>A0A150HBM0_9MICO</name>
<proteinExistence type="predicted"/>
<evidence type="ECO:0000313" key="1">
    <source>
        <dbReference type="EMBL" id="KXZ59451.1"/>
    </source>
</evidence>
<reference evidence="1 2" key="1">
    <citation type="submission" date="2016-01" db="EMBL/GenBank/DDBJ databases">
        <title>Use of Whole Genome Sequencing to ascertain that Brevibacterium massiliense (Roux, Raoult 2009) is a later heterotypic synonym of Brevibacterium ravenspurgense (Mages 2008).</title>
        <authorList>
            <person name="Bernier A.-M."/>
            <person name="Burdz T."/>
            <person name="Huynh C."/>
            <person name="Pachecho A.L."/>
            <person name="Wiebe D."/>
            <person name="Bonner C."/>
            <person name="Bernard K."/>
        </authorList>
    </citation>
    <scope>NUCLEOTIDE SEQUENCE [LARGE SCALE GENOMIC DNA]</scope>
    <source>
        <strain evidence="1 2">CCUG56047</strain>
    </source>
</reference>
<dbReference type="EMBL" id="LQQC01000004">
    <property type="protein sequence ID" value="KXZ59451.1"/>
    <property type="molecule type" value="Genomic_DNA"/>
</dbReference>
<dbReference type="Proteomes" id="UP000243589">
    <property type="component" value="Unassembled WGS sequence"/>
</dbReference>
<keyword evidence="2" id="KW-1185">Reference proteome</keyword>
<dbReference type="AlphaFoldDB" id="A0A150HBM0"/>
<comment type="caution">
    <text evidence="1">The sequence shown here is derived from an EMBL/GenBank/DDBJ whole genome shotgun (WGS) entry which is preliminary data.</text>
</comment>
<protein>
    <submittedName>
        <fullName evidence="1">Uncharacterized protein</fullName>
    </submittedName>
</protein>
<gene>
    <name evidence="1" type="ORF">Bravens_00385</name>
</gene>
<organism evidence="1 2">
    <name type="scientific">Brevibacterium ravenspurgense</name>
    <dbReference type="NCBI Taxonomy" id="479117"/>
    <lineage>
        <taxon>Bacteria</taxon>
        <taxon>Bacillati</taxon>
        <taxon>Actinomycetota</taxon>
        <taxon>Actinomycetes</taxon>
        <taxon>Micrococcales</taxon>
        <taxon>Brevibacteriaceae</taxon>
        <taxon>Brevibacterium</taxon>
    </lineage>
</organism>